<dbReference type="Proteomes" id="UP000681414">
    <property type="component" value="Unassembled WGS sequence"/>
</dbReference>
<keyword evidence="4" id="KW-1185">Reference proteome</keyword>
<dbReference type="InterPro" id="IPR015071">
    <property type="entry name" value="BOFC_N"/>
</dbReference>
<dbReference type="EMBL" id="JAGYPG010000001">
    <property type="protein sequence ID" value="MBS4194810.1"/>
    <property type="molecule type" value="Genomic_DNA"/>
</dbReference>
<organism evidence="3 4">
    <name type="scientific">Lederbergia citri</name>
    <dbReference type="NCBI Taxonomy" id="2833580"/>
    <lineage>
        <taxon>Bacteria</taxon>
        <taxon>Bacillati</taxon>
        <taxon>Bacillota</taxon>
        <taxon>Bacilli</taxon>
        <taxon>Bacillales</taxon>
        <taxon>Bacillaceae</taxon>
        <taxon>Lederbergia</taxon>
    </lineage>
</organism>
<sequence>MKFIAIILMISAMVFSGSGPYKSNLRHIVKTEDGSKTEHIKDIRGNIEDPLLLKVVLKRKYLDGEVSEEIVKETIWALEDFWAKYEAWQLVDMDEEKLVFETVVDDISPLLKLNGFFGITEDGTLTIFNGNPDQADIIQSFFQIDIKKLEGKKQLQLKKGIPVRTKEIYTEVLETMKQYSLDKQNEKKPK</sequence>
<evidence type="ECO:0000259" key="2">
    <source>
        <dbReference type="Pfam" id="PF08977"/>
    </source>
</evidence>
<gene>
    <name evidence="3" type="ORF">KHA97_06935</name>
</gene>
<dbReference type="RefSeq" id="WP_213123963.1">
    <property type="nucleotide sequence ID" value="NZ_JAGYPG010000001.1"/>
</dbReference>
<dbReference type="Pfam" id="PF08977">
    <property type="entry name" value="BOFC_N"/>
    <property type="match status" value="1"/>
</dbReference>
<protein>
    <submittedName>
        <fullName evidence="3">Intercompartmental signaling factor BofC</fullName>
    </submittedName>
</protein>
<dbReference type="InterPro" id="IPR015050">
    <property type="entry name" value="BofC_C"/>
</dbReference>
<dbReference type="Gene3D" id="3.30.70.1740">
    <property type="entry name" value="Bypass-of-forespore C, C-terminal domain"/>
    <property type="match status" value="1"/>
</dbReference>
<feature type="domain" description="Bypass of forespore C C-terminal" evidence="1">
    <location>
        <begin position="105"/>
        <end position="177"/>
    </location>
</feature>
<dbReference type="Gene3D" id="3.10.20.420">
    <property type="entry name" value="Bypass-of-forespore C, N-terminal domain"/>
    <property type="match status" value="1"/>
</dbReference>
<dbReference type="Pfam" id="PF08955">
    <property type="entry name" value="BofC_C"/>
    <property type="match status" value="1"/>
</dbReference>
<name>A0A942YGX0_9BACI</name>
<evidence type="ECO:0000313" key="4">
    <source>
        <dbReference type="Proteomes" id="UP000681414"/>
    </source>
</evidence>
<reference evidence="3 4" key="1">
    <citation type="submission" date="2021-05" db="EMBL/GenBank/DDBJ databases">
        <title>Novel Bacillus species.</title>
        <authorList>
            <person name="Liu G."/>
        </authorList>
    </citation>
    <scope>NUCLEOTIDE SEQUENCE [LARGE SCALE GENOMIC DNA]</scope>
    <source>
        <strain evidence="4">FJAT-49780</strain>
    </source>
</reference>
<evidence type="ECO:0000259" key="1">
    <source>
        <dbReference type="Pfam" id="PF08955"/>
    </source>
</evidence>
<comment type="caution">
    <text evidence="3">The sequence shown here is derived from an EMBL/GenBank/DDBJ whole genome shotgun (WGS) entry which is preliminary data.</text>
</comment>
<accession>A0A942YGX0</accession>
<evidence type="ECO:0000313" key="3">
    <source>
        <dbReference type="EMBL" id="MBS4194810.1"/>
    </source>
</evidence>
<proteinExistence type="predicted"/>
<feature type="domain" description="Bypass-of-forespore C N-terminal" evidence="2">
    <location>
        <begin position="54"/>
        <end position="100"/>
    </location>
</feature>
<dbReference type="InterPro" id="IPR038118">
    <property type="entry name" value="BOFC_N_sf"/>
</dbReference>
<dbReference type="AlphaFoldDB" id="A0A942YGX0"/>
<dbReference type="InterPro" id="IPR038117">
    <property type="entry name" value="BofC_C_sf"/>
</dbReference>